<dbReference type="PANTHER" id="PTHR15140:SF57">
    <property type="entry name" value="RX N-TERMINAL DOMAIN-CONTAINING PROTEIN"/>
    <property type="match status" value="1"/>
</dbReference>
<dbReference type="AlphaFoldDB" id="A0A6G1D906"/>
<keyword evidence="2" id="KW-0433">Leucine-rich repeat</keyword>
<evidence type="ECO:0000256" key="4">
    <source>
        <dbReference type="ARBA" id="ARBA00022741"/>
    </source>
</evidence>
<dbReference type="Pfam" id="PF18052">
    <property type="entry name" value="Rx_N"/>
    <property type="match status" value="1"/>
</dbReference>
<evidence type="ECO:0000259" key="6">
    <source>
        <dbReference type="Pfam" id="PF18052"/>
    </source>
</evidence>
<dbReference type="InterPro" id="IPR038005">
    <property type="entry name" value="RX-like_CC"/>
</dbReference>
<dbReference type="InterPro" id="IPR041118">
    <property type="entry name" value="Rx_N"/>
</dbReference>
<comment type="similarity">
    <text evidence="1">Belongs to the disease resistance NB-LRR family.</text>
</comment>
<dbReference type="GO" id="GO:0000166">
    <property type="term" value="F:nucleotide binding"/>
    <property type="evidence" value="ECO:0007669"/>
    <property type="project" value="UniProtKB-KW"/>
</dbReference>
<evidence type="ECO:0000256" key="5">
    <source>
        <dbReference type="ARBA" id="ARBA00022821"/>
    </source>
</evidence>
<keyword evidence="4" id="KW-0547">Nucleotide-binding</keyword>
<evidence type="ECO:0000313" key="8">
    <source>
        <dbReference type="Proteomes" id="UP000479710"/>
    </source>
</evidence>
<gene>
    <name evidence="7" type="ORF">E2562_030206</name>
</gene>
<protein>
    <recommendedName>
        <fullName evidence="6">Disease resistance N-terminal domain-containing protein</fullName>
    </recommendedName>
</protein>
<sequence>MAEALVIAVLQKISSALAEEGSKILASQLKKQAPDLLEVTNKMRLLQSDFSMMQAFISQVAADRYNDMVLEAWLEQIRLAAHEAEDIVDEYIYLVGQMEGTDSFLKKAFNQATEVKKWHRDRYALDLADLKPLSHLEKLTISGRLHKGAIPPIFGSFTKLRSLRLCFSRFHEDPLATFAVMFQNLGHLNLYRCYGGKKLTFHTGWFPKLKHLYLSSMDELKEVEVEDGTMRNLHRLELWSLKSLTSVSQGLVYLRSLQQLCIGSSMPKEFHTMLEGTDRWIVQHIPYIGDP</sequence>
<dbReference type="CDD" id="cd14798">
    <property type="entry name" value="RX-CC_like"/>
    <property type="match status" value="1"/>
</dbReference>
<dbReference type="InterPro" id="IPR032675">
    <property type="entry name" value="LRR_dom_sf"/>
</dbReference>
<keyword evidence="8" id="KW-1185">Reference proteome</keyword>
<dbReference type="SUPFAM" id="SSF52047">
    <property type="entry name" value="RNI-like"/>
    <property type="match status" value="1"/>
</dbReference>
<evidence type="ECO:0000256" key="1">
    <source>
        <dbReference type="ARBA" id="ARBA00008894"/>
    </source>
</evidence>
<dbReference type="OrthoDB" id="598235at2759"/>
<feature type="domain" description="Disease resistance N-terminal" evidence="6">
    <location>
        <begin position="8"/>
        <end position="105"/>
    </location>
</feature>
<keyword evidence="3" id="KW-0677">Repeat</keyword>
<dbReference type="GO" id="GO:0006952">
    <property type="term" value="P:defense response"/>
    <property type="evidence" value="ECO:0007669"/>
    <property type="project" value="UniProtKB-KW"/>
</dbReference>
<dbReference type="PANTHER" id="PTHR15140">
    <property type="entry name" value="TUBULIN-SPECIFIC CHAPERONE E"/>
    <property type="match status" value="1"/>
</dbReference>
<keyword evidence="5" id="KW-0611">Plant defense</keyword>
<dbReference type="Gene3D" id="3.80.10.10">
    <property type="entry name" value="Ribonuclease Inhibitor"/>
    <property type="match status" value="1"/>
</dbReference>
<evidence type="ECO:0000256" key="2">
    <source>
        <dbReference type="ARBA" id="ARBA00022614"/>
    </source>
</evidence>
<dbReference type="Gene3D" id="1.20.5.4130">
    <property type="match status" value="1"/>
</dbReference>
<dbReference type="Proteomes" id="UP000479710">
    <property type="component" value="Unassembled WGS sequence"/>
</dbReference>
<evidence type="ECO:0000313" key="7">
    <source>
        <dbReference type="EMBL" id="KAF0908907.1"/>
    </source>
</evidence>
<reference evidence="7 8" key="1">
    <citation type="submission" date="2019-11" db="EMBL/GenBank/DDBJ databases">
        <title>Whole genome sequence of Oryza granulata.</title>
        <authorList>
            <person name="Li W."/>
        </authorList>
    </citation>
    <scope>NUCLEOTIDE SEQUENCE [LARGE SCALE GENOMIC DNA]</scope>
    <source>
        <strain evidence="8">cv. Menghai</strain>
        <tissue evidence="7">Leaf</tissue>
    </source>
</reference>
<dbReference type="EMBL" id="SPHZ02000007">
    <property type="protein sequence ID" value="KAF0908907.1"/>
    <property type="molecule type" value="Genomic_DNA"/>
</dbReference>
<evidence type="ECO:0000256" key="3">
    <source>
        <dbReference type="ARBA" id="ARBA00022737"/>
    </source>
</evidence>
<accession>A0A6G1D906</accession>
<comment type="caution">
    <text evidence="7">The sequence shown here is derived from an EMBL/GenBank/DDBJ whole genome shotgun (WGS) entry which is preliminary data.</text>
</comment>
<organism evidence="7 8">
    <name type="scientific">Oryza meyeriana var. granulata</name>
    <dbReference type="NCBI Taxonomy" id="110450"/>
    <lineage>
        <taxon>Eukaryota</taxon>
        <taxon>Viridiplantae</taxon>
        <taxon>Streptophyta</taxon>
        <taxon>Embryophyta</taxon>
        <taxon>Tracheophyta</taxon>
        <taxon>Spermatophyta</taxon>
        <taxon>Magnoliopsida</taxon>
        <taxon>Liliopsida</taxon>
        <taxon>Poales</taxon>
        <taxon>Poaceae</taxon>
        <taxon>BOP clade</taxon>
        <taxon>Oryzoideae</taxon>
        <taxon>Oryzeae</taxon>
        <taxon>Oryzinae</taxon>
        <taxon>Oryza</taxon>
        <taxon>Oryza meyeriana</taxon>
    </lineage>
</organism>
<proteinExistence type="inferred from homology"/>
<name>A0A6G1D906_9ORYZ</name>